<reference evidence="5 6" key="1">
    <citation type="submission" date="2020-11" db="EMBL/GenBank/DDBJ databases">
        <title>A novel isolate from a Black sea contaminated sediment with potential to produce alkanes: Plantactinospora alkalitolerans sp. nov.</title>
        <authorList>
            <person name="Carro L."/>
            <person name="Veyisoglu A."/>
            <person name="Guven K."/>
            <person name="Schumann P."/>
            <person name="Klenk H.-P."/>
            <person name="Sahin N."/>
        </authorList>
    </citation>
    <scope>NUCLEOTIDE SEQUENCE [LARGE SCALE GENOMIC DNA]</scope>
    <source>
        <strain evidence="5 6">S1510</strain>
    </source>
</reference>
<feature type="domain" description="Tyr recombinase" evidence="4">
    <location>
        <begin position="120"/>
        <end position="335"/>
    </location>
</feature>
<evidence type="ECO:0000313" key="6">
    <source>
        <dbReference type="Proteomes" id="UP000638560"/>
    </source>
</evidence>
<dbReference type="InterPro" id="IPR050090">
    <property type="entry name" value="Tyrosine_recombinase_XerCD"/>
</dbReference>
<dbReference type="EMBL" id="JADPUN010000377">
    <property type="protein sequence ID" value="MBF9134753.1"/>
    <property type="molecule type" value="Genomic_DNA"/>
</dbReference>
<dbReference type="PANTHER" id="PTHR30349:SF91">
    <property type="entry name" value="INTA PROTEIN"/>
    <property type="match status" value="1"/>
</dbReference>
<dbReference type="Gene3D" id="1.10.150.130">
    <property type="match status" value="1"/>
</dbReference>
<dbReference type="InterPro" id="IPR002104">
    <property type="entry name" value="Integrase_catalytic"/>
</dbReference>
<comment type="caution">
    <text evidence="5">The sequence shown here is derived from an EMBL/GenBank/DDBJ whole genome shotgun (WGS) entry which is preliminary data.</text>
</comment>
<feature type="region of interest" description="Disordered" evidence="3">
    <location>
        <begin position="337"/>
        <end position="421"/>
    </location>
</feature>
<dbReference type="PANTHER" id="PTHR30349">
    <property type="entry name" value="PHAGE INTEGRASE-RELATED"/>
    <property type="match status" value="1"/>
</dbReference>
<dbReference type="InterPro" id="IPR010998">
    <property type="entry name" value="Integrase_recombinase_N"/>
</dbReference>
<sequence length="421" mass="46254">MRVHLGPHLGHLPLARLNSTHIEAMFATITERNRQILDDRTSADPARAGAATATRLTTPATIARVRATLRKALNDAMAKHRLIDFNPAVHAELPAYDPPRVRVWTERAVAHWKAGGIAPSEVMVWTPEQAGAFLDHAQRHDPPLYAMFLLIMLGGPRRGEAVGVRTDQIDFDDQTATFSHQLAEHGYQPVYKKVKTRSGDRVIFLDSATVDDLRAYWELRESWRIAAGARWPRTVTVLTPMPGGCMPIEVDLFFRQPDGPAWHPSSVTDRFQRDYAAAGLPPIRLHDGRHSAATYIKAAGADLLDTRKKLGHASVTVTGDIYPASLDEIDRVVAERTAALTPRSRPAGPRTGTGPTGSDSPRAVPPATDPAQRTKDQVPAQEDAGPPTDSPTPRPPATGTAGAVPWPRRGRRRDRYPRDVR</sequence>
<keyword evidence="2" id="KW-0233">DNA recombination</keyword>
<evidence type="ECO:0000256" key="2">
    <source>
        <dbReference type="ARBA" id="ARBA00023172"/>
    </source>
</evidence>
<dbReference type="CDD" id="cd01189">
    <property type="entry name" value="INT_ICEBs1_C_like"/>
    <property type="match status" value="1"/>
</dbReference>
<feature type="compositionally biased region" description="Low complexity" evidence="3">
    <location>
        <begin position="341"/>
        <end position="362"/>
    </location>
</feature>
<accession>A0ABS0H9A4</accession>
<organism evidence="5 6">
    <name type="scientific">Plantactinospora alkalitolerans</name>
    <dbReference type="NCBI Taxonomy" id="2789879"/>
    <lineage>
        <taxon>Bacteria</taxon>
        <taxon>Bacillati</taxon>
        <taxon>Actinomycetota</taxon>
        <taxon>Actinomycetes</taxon>
        <taxon>Micromonosporales</taxon>
        <taxon>Micromonosporaceae</taxon>
        <taxon>Plantactinospora</taxon>
    </lineage>
</organism>
<evidence type="ECO:0000256" key="1">
    <source>
        <dbReference type="ARBA" id="ARBA00023125"/>
    </source>
</evidence>
<name>A0ABS0H9A4_9ACTN</name>
<dbReference type="InterPro" id="IPR011010">
    <property type="entry name" value="DNA_brk_join_enz"/>
</dbReference>
<evidence type="ECO:0000313" key="5">
    <source>
        <dbReference type="EMBL" id="MBF9134753.1"/>
    </source>
</evidence>
<dbReference type="RefSeq" id="WP_196206222.1">
    <property type="nucleotide sequence ID" value="NZ_JADPUN010000377.1"/>
</dbReference>
<dbReference type="SUPFAM" id="SSF56349">
    <property type="entry name" value="DNA breaking-rejoining enzymes"/>
    <property type="match status" value="1"/>
</dbReference>
<dbReference type="Proteomes" id="UP000638560">
    <property type="component" value="Unassembled WGS sequence"/>
</dbReference>
<dbReference type="PROSITE" id="PS51898">
    <property type="entry name" value="TYR_RECOMBINASE"/>
    <property type="match status" value="1"/>
</dbReference>
<keyword evidence="1" id="KW-0238">DNA-binding</keyword>
<evidence type="ECO:0000259" key="4">
    <source>
        <dbReference type="PROSITE" id="PS51898"/>
    </source>
</evidence>
<feature type="compositionally biased region" description="Low complexity" evidence="3">
    <location>
        <begin position="397"/>
        <end position="407"/>
    </location>
</feature>
<dbReference type="Gene3D" id="1.10.443.10">
    <property type="entry name" value="Intergrase catalytic core"/>
    <property type="match status" value="1"/>
</dbReference>
<dbReference type="InterPro" id="IPR013762">
    <property type="entry name" value="Integrase-like_cat_sf"/>
</dbReference>
<keyword evidence="6" id="KW-1185">Reference proteome</keyword>
<gene>
    <name evidence="5" type="ORF">I0C86_38360</name>
</gene>
<proteinExistence type="predicted"/>
<dbReference type="Pfam" id="PF00589">
    <property type="entry name" value="Phage_integrase"/>
    <property type="match status" value="1"/>
</dbReference>
<protein>
    <submittedName>
        <fullName evidence="5">Tyrosine-type recombinase/integrase</fullName>
    </submittedName>
</protein>
<evidence type="ECO:0000256" key="3">
    <source>
        <dbReference type="SAM" id="MobiDB-lite"/>
    </source>
</evidence>